<protein>
    <recommendedName>
        <fullName evidence="1">site-specific DNA-methyltransferase (adenine-specific)</fullName>
        <ecNumber evidence="1">2.1.1.72</ecNumber>
    </recommendedName>
</protein>
<dbReference type="GO" id="GO:0032259">
    <property type="term" value="P:methylation"/>
    <property type="evidence" value="ECO:0007669"/>
    <property type="project" value="UniProtKB-KW"/>
</dbReference>
<comment type="catalytic activity">
    <reaction evidence="5">
        <text>a 2'-deoxyadenosine in DNA + S-adenosyl-L-methionine = an N(6)-methyl-2'-deoxyadenosine in DNA + S-adenosyl-L-homocysteine + H(+)</text>
        <dbReference type="Rhea" id="RHEA:15197"/>
        <dbReference type="Rhea" id="RHEA-COMP:12418"/>
        <dbReference type="Rhea" id="RHEA-COMP:12419"/>
        <dbReference type="ChEBI" id="CHEBI:15378"/>
        <dbReference type="ChEBI" id="CHEBI:57856"/>
        <dbReference type="ChEBI" id="CHEBI:59789"/>
        <dbReference type="ChEBI" id="CHEBI:90615"/>
        <dbReference type="ChEBI" id="CHEBI:90616"/>
        <dbReference type="EC" id="2.1.1.72"/>
    </reaction>
</comment>
<evidence type="ECO:0000313" key="7">
    <source>
        <dbReference type="Proteomes" id="UP000595224"/>
    </source>
</evidence>
<keyword evidence="4" id="KW-0949">S-adenosyl-L-methionine</keyword>
<keyword evidence="2 6" id="KW-0489">Methyltransferase</keyword>
<dbReference type="GO" id="GO:0009007">
    <property type="term" value="F:site-specific DNA-methyltransferase (adenine-specific) activity"/>
    <property type="evidence" value="ECO:0007669"/>
    <property type="project" value="UniProtKB-EC"/>
</dbReference>
<gene>
    <name evidence="6" type="ORF">IWA51_10960</name>
</gene>
<dbReference type="InterPro" id="IPR029063">
    <property type="entry name" value="SAM-dependent_MTases_sf"/>
</dbReference>
<dbReference type="RefSeq" id="WP_198442452.1">
    <property type="nucleotide sequence ID" value="NZ_CBCSHE010000020.1"/>
</dbReference>
<dbReference type="EMBL" id="CP064936">
    <property type="protein sequence ID" value="QQA00761.1"/>
    <property type="molecule type" value="Genomic_DNA"/>
</dbReference>
<dbReference type="EC" id="2.1.1.72" evidence="1"/>
<accession>A0A7T3V4Y2</accession>
<evidence type="ECO:0000313" key="6">
    <source>
        <dbReference type="EMBL" id="QQA00761.1"/>
    </source>
</evidence>
<name>A0A7T3V4Y2_9SPIR</name>
<dbReference type="Pfam" id="PF02086">
    <property type="entry name" value="MethyltransfD12"/>
    <property type="match status" value="1"/>
</dbReference>
<proteinExistence type="predicted"/>
<sequence>MSENKSFLTEQLITYIGNKRALLDFIGQGISFVQEDLGRKRLSTFDVFSGSGIVSRFMKRCSTKQYVNDLEDYAGIISSCYLSNAADINLAELDELRAQLNSMCEKELSSHLSKDKTSFKSKPGFISEYYAPQDMNDIHKEERCFYTPYNACFLDCMRQSIDKIVPEQMRKYFIAPLLAEASVHANTGGVFKGFYKNSRTGTGKFGGNGANALSRIQGKIELKLPVLSSYKSAVTIFQSDANLLVKSPDSPAVDVAYIDPPYNQHPYGSNYFMLNLIAGYTKPDAEKMSRISGIPRDWNRSDYNKKRFAAATFLDLVQNIRAKYLLISFNNEGFIPEQEMIALLESAGTVTVLESPYNAYRASRNLSGRNIHVKEYLYVVKKNR</sequence>
<evidence type="ECO:0000256" key="4">
    <source>
        <dbReference type="ARBA" id="ARBA00022691"/>
    </source>
</evidence>
<evidence type="ECO:0000256" key="5">
    <source>
        <dbReference type="ARBA" id="ARBA00047942"/>
    </source>
</evidence>
<evidence type="ECO:0000256" key="1">
    <source>
        <dbReference type="ARBA" id="ARBA00011900"/>
    </source>
</evidence>
<organism evidence="6 7">
    <name type="scientific">Treponema peruense</name>
    <dbReference type="NCBI Taxonomy" id="2787628"/>
    <lineage>
        <taxon>Bacteria</taxon>
        <taxon>Pseudomonadati</taxon>
        <taxon>Spirochaetota</taxon>
        <taxon>Spirochaetia</taxon>
        <taxon>Spirochaetales</taxon>
        <taxon>Treponemataceae</taxon>
        <taxon>Treponema</taxon>
    </lineage>
</organism>
<dbReference type="PROSITE" id="PS00092">
    <property type="entry name" value="N6_MTASE"/>
    <property type="match status" value="1"/>
</dbReference>
<dbReference type="KEGG" id="tper:IWA51_10960"/>
<dbReference type="AlphaFoldDB" id="A0A7T3V4Y2"/>
<dbReference type="SUPFAM" id="SSF53335">
    <property type="entry name" value="S-adenosyl-L-methionine-dependent methyltransferases"/>
    <property type="match status" value="1"/>
</dbReference>
<dbReference type="Proteomes" id="UP000595224">
    <property type="component" value="Chromosome"/>
</dbReference>
<dbReference type="GO" id="GO:0009307">
    <property type="term" value="P:DNA restriction-modification system"/>
    <property type="evidence" value="ECO:0007669"/>
    <property type="project" value="InterPro"/>
</dbReference>
<keyword evidence="7" id="KW-1185">Reference proteome</keyword>
<dbReference type="InterPro" id="IPR012327">
    <property type="entry name" value="MeTrfase_D12"/>
</dbReference>
<reference evidence="6 7" key="1">
    <citation type="submission" date="2020-11" db="EMBL/GenBank/DDBJ databases">
        <title>Treponema Peruensis nv. sp., first commensal Treponema isolated from human feces.</title>
        <authorList>
            <person name="Belkhou C."/>
            <person name="Raes J."/>
        </authorList>
    </citation>
    <scope>NUCLEOTIDE SEQUENCE [LARGE SCALE GENOMIC DNA]</scope>
    <source>
        <strain evidence="6 7">RCC2812</strain>
    </source>
</reference>
<keyword evidence="3" id="KW-0808">Transferase</keyword>
<evidence type="ECO:0000256" key="2">
    <source>
        <dbReference type="ARBA" id="ARBA00022603"/>
    </source>
</evidence>
<dbReference type="InterPro" id="IPR002052">
    <property type="entry name" value="DNA_methylase_N6_adenine_CS"/>
</dbReference>
<dbReference type="GO" id="GO:0003676">
    <property type="term" value="F:nucleic acid binding"/>
    <property type="evidence" value="ECO:0007669"/>
    <property type="project" value="InterPro"/>
</dbReference>
<evidence type="ECO:0000256" key="3">
    <source>
        <dbReference type="ARBA" id="ARBA00022679"/>
    </source>
</evidence>
<dbReference type="REBASE" id="485786">
    <property type="entry name" value="M.TspC2812ORF10960P"/>
</dbReference>